<dbReference type="InterPro" id="IPR002197">
    <property type="entry name" value="HTH_Fis"/>
</dbReference>
<keyword evidence="3" id="KW-0805">Transcription regulation</keyword>
<evidence type="ECO:0000256" key="1">
    <source>
        <dbReference type="ARBA" id="ARBA00022741"/>
    </source>
</evidence>
<comment type="caution">
    <text evidence="8">The sequence shown here is derived from an EMBL/GenBank/DDBJ whole genome shotgun (WGS) entry which is preliminary data.</text>
</comment>
<dbReference type="PROSITE" id="PS00676">
    <property type="entry name" value="SIGMA54_INTERACT_2"/>
    <property type="match status" value="1"/>
</dbReference>
<gene>
    <name evidence="8" type="ORF">H9785_01720</name>
</gene>
<dbReference type="InterPro" id="IPR011006">
    <property type="entry name" value="CheY-like_superfamily"/>
</dbReference>
<dbReference type="PROSITE" id="PS50110">
    <property type="entry name" value="RESPONSE_REGULATORY"/>
    <property type="match status" value="1"/>
</dbReference>
<dbReference type="InterPro" id="IPR002078">
    <property type="entry name" value="Sigma_54_int"/>
</dbReference>
<keyword evidence="5" id="KW-0597">Phosphoprotein</keyword>
<feature type="domain" description="Sigma-54 factor interaction" evidence="6">
    <location>
        <begin position="140"/>
        <end position="369"/>
    </location>
</feature>
<dbReference type="PRINTS" id="PR01590">
    <property type="entry name" value="HTHFIS"/>
</dbReference>
<sequence length="459" mass="51436">MKSILIVEDDITYGMMLKTWLGKKGFNVASASNVTRARKHIETEDVDLILSDLRLPDHDGTELLRWLTEKQLSIPLIIMTGYADIQSAVQTMKLGARDYIAKPINPDELLKKIGEALNASPIQSPTALPAASPAALSDFLEGESDAARRLYNYVKLVAPTNMSVLINGASGTGKEYVAHRIHQLSKRAQHPFIAIDCGSIPKELAASEFFGHVKGAFTGALNDKTGAFVEANGGTIFLDEIGNLSYEVQIQLLRALQERKIRPIGSNKEIQVDVRLVSATNENLEQAIEKGAFREDLYHRINEFTLRIPSLKDRREDILLFANLFLDQANHEMEKHLIGFDDRACRLLQDYSWPGNLRQMKNTIRRATLLAEGPYITPDELSELNHLNDIRPSTAGSIPLRNEETEKQHIIEALRQTGHNKSRAAVLLGIDRKTLYNKLKLYGIDVRGAHNDQWLMIND</sequence>
<dbReference type="GO" id="GO:0006355">
    <property type="term" value="P:regulation of DNA-templated transcription"/>
    <property type="evidence" value="ECO:0007669"/>
    <property type="project" value="InterPro"/>
</dbReference>
<dbReference type="EMBL" id="DWZE01000020">
    <property type="protein sequence ID" value="HJA82682.1"/>
    <property type="molecule type" value="Genomic_DNA"/>
</dbReference>
<dbReference type="AlphaFoldDB" id="A0A9D2KRW8"/>
<evidence type="ECO:0000256" key="2">
    <source>
        <dbReference type="ARBA" id="ARBA00022840"/>
    </source>
</evidence>
<dbReference type="InterPro" id="IPR003593">
    <property type="entry name" value="AAA+_ATPase"/>
</dbReference>
<dbReference type="Pfam" id="PF02954">
    <property type="entry name" value="HTH_8"/>
    <property type="match status" value="1"/>
</dbReference>
<evidence type="ECO:0000313" key="9">
    <source>
        <dbReference type="Proteomes" id="UP000823860"/>
    </source>
</evidence>
<organism evidence="8 9">
    <name type="scientific">Candidatus Bacteroides intestinavium</name>
    <dbReference type="NCBI Taxonomy" id="2838469"/>
    <lineage>
        <taxon>Bacteria</taxon>
        <taxon>Pseudomonadati</taxon>
        <taxon>Bacteroidota</taxon>
        <taxon>Bacteroidia</taxon>
        <taxon>Bacteroidales</taxon>
        <taxon>Bacteroidaceae</taxon>
        <taxon>Bacteroides</taxon>
    </lineage>
</organism>
<feature type="modified residue" description="4-aspartylphosphate" evidence="5">
    <location>
        <position position="52"/>
    </location>
</feature>
<dbReference type="SMART" id="SM00448">
    <property type="entry name" value="REC"/>
    <property type="match status" value="1"/>
</dbReference>
<evidence type="ECO:0000259" key="6">
    <source>
        <dbReference type="PROSITE" id="PS50045"/>
    </source>
</evidence>
<dbReference type="Gene3D" id="1.10.10.60">
    <property type="entry name" value="Homeodomain-like"/>
    <property type="match status" value="1"/>
</dbReference>
<dbReference type="CDD" id="cd00009">
    <property type="entry name" value="AAA"/>
    <property type="match status" value="1"/>
</dbReference>
<reference evidence="8" key="1">
    <citation type="journal article" date="2021" name="PeerJ">
        <title>Extensive microbial diversity within the chicken gut microbiome revealed by metagenomics and culture.</title>
        <authorList>
            <person name="Gilroy R."/>
            <person name="Ravi A."/>
            <person name="Getino M."/>
            <person name="Pursley I."/>
            <person name="Horton D.L."/>
            <person name="Alikhan N.F."/>
            <person name="Baker D."/>
            <person name="Gharbi K."/>
            <person name="Hall N."/>
            <person name="Watson M."/>
            <person name="Adriaenssens E.M."/>
            <person name="Foster-Nyarko E."/>
            <person name="Jarju S."/>
            <person name="Secka A."/>
            <person name="Antonio M."/>
            <person name="Oren A."/>
            <person name="Chaudhuri R.R."/>
            <person name="La Ragione R."/>
            <person name="Hildebrand F."/>
            <person name="Pallen M.J."/>
        </authorList>
    </citation>
    <scope>NUCLEOTIDE SEQUENCE</scope>
    <source>
        <strain evidence="8">ChiHecec1B25-7008</strain>
    </source>
</reference>
<dbReference type="Gene3D" id="3.40.50.2300">
    <property type="match status" value="1"/>
</dbReference>
<dbReference type="CDD" id="cd00156">
    <property type="entry name" value="REC"/>
    <property type="match status" value="1"/>
</dbReference>
<dbReference type="InterPro" id="IPR025943">
    <property type="entry name" value="Sigma_54_int_dom_ATP-bd_2"/>
</dbReference>
<dbReference type="Pfam" id="PF25601">
    <property type="entry name" value="AAA_lid_14"/>
    <property type="match status" value="1"/>
</dbReference>
<name>A0A9D2KRW8_9BACE</name>
<keyword evidence="2" id="KW-0067">ATP-binding</keyword>
<dbReference type="SUPFAM" id="SSF46689">
    <property type="entry name" value="Homeodomain-like"/>
    <property type="match status" value="1"/>
</dbReference>
<evidence type="ECO:0000256" key="3">
    <source>
        <dbReference type="ARBA" id="ARBA00023015"/>
    </source>
</evidence>
<evidence type="ECO:0000313" key="8">
    <source>
        <dbReference type="EMBL" id="HJA82682.1"/>
    </source>
</evidence>
<dbReference type="PANTHER" id="PTHR32071:SF81">
    <property type="entry name" value="PROPIONATE CATABOLISM OPERON REGULATORY PROTEIN"/>
    <property type="match status" value="1"/>
</dbReference>
<dbReference type="GO" id="GO:0005524">
    <property type="term" value="F:ATP binding"/>
    <property type="evidence" value="ECO:0007669"/>
    <property type="project" value="UniProtKB-KW"/>
</dbReference>
<dbReference type="Proteomes" id="UP000823860">
    <property type="component" value="Unassembled WGS sequence"/>
</dbReference>
<accession>A0A9D2KRW8</accession>
<dbReference type="Gene3D" id="1.10.8.60">
    <property type="match status" value="1"/>
</dbReference>
<dbReference type="Pfam" id="PF00072">
    <property type="entry name" value="Response_reg"/>
    <property type="match status" value="1"/>
</dbReference>
<protein>
    <submittedName>
        <fullName evidence="8">Sigma-54 dependent transcriptional regulator</fullName>
    </submittedName>
</protein>
<dbReference type="InterPro" id="IPR009057">
    <property type="entry name" value="Homeodomain-like_sf"/>
</dbReference>
<feature type="domain" description="Response regulatory" evidence="7">
    <location>
        <begin position="3"/>
        <end position="117"/>
    </location>
</feature>
<dbReference type="SUPFAM" id="SSF52172">
    <property type="entry name" value="CheY-like"/>
    <property type="match status" value="1"/>
</dbReference>
<dbReference type="InterPro" id="IPR058031">
    <property type="entry name" value="AAA_lid_NorR"/>
</dbReference>
<dbReference type="GO" id="GO:0000160">
    <property type="term" value="P:phosphorelay signal transduction system"/>
    <property type="evidence" value="ECO:0007669"/>
    <property type="project" value="InterPro"/>
</dbReference>
<dbReference type="PROSITE" id="PS50045">
    <property type="entry name" value="SIGMA54_INTERACT_4"/>
    <property type="match status" value="1"/>
</dbReference>
<dbReference type="PANTHER" id="PTHR32071">
    <property type="entry name" value="TRANSCRIPTIONAL REGULATORY PROTEIN"/>
    <property type="match status" value="1"/>
</dbReference>
<keyword evidence="1" id="KW-0547">Nucleotide-binding</keyword>
<dbReference type="SMART" id="SM00382">
    <property type="entry name" value="AAA"/>
    <property type="match status" value="1"/>
</dbReference>
<dbReference type="FunFam" id="3.40.50.300:FF:000006">
    <property type="entry name" value="DNA-binding transcriptional regulator NtrC"/>
    <property type="match status" value="1"/>
</dbReference>
<proteinExistence type="predicted"/>
<dbReference type="InterPro" id="IPR027417">
    <property type="entry name" value="P-loop_NTPase"/>
</dbReference>
<evidence type="ECO:0000259" key="7">
    <source>
        <dbReference type="PROSITE" id="PS50110"/>
    </source>
</evidence>
<reference evidence="8" key="2">
    <citation type="submission" date="2021-04" db="EMBL/GenBank/DDBJ databases">
        <authorList>
            <person name="Gilroy R."/>
        </authorList>
    </citation>
    <scope>NUCLEOTIDE SEQUENCE</scope>
    <source>
        <strain evidence="8">ChiHecec1B25-7008</strain>
    </source>
</reference>
<evidence type="ECO:0000256" key="4">
    <source>
        <dbReference type="ARBA" id="ARBA00023163"/>
    </source>
</evidence>
<evidence type="ECO:0000256" key="5">
    <source>
        <dbReference type="PROSITE-ProRule" id="PRU00169"/>
    </source>
</evidence>
<dbReference type="GO" id="GO:0043565">
    <property type="term" value="F:sequence-specific DNA binding"/>
    <property type="evidence" value="ECO:0007669"/>
    <property type="project" value="InterPro"/>
</dbReference>
<keyword evidence="4" id="KW-0804">Transcription</keyword>
<dbReference type="SUPFAM" id="SSF52540">
    <property type="entry name" value="P-loop containing nucleoside triphosphate hydrolases"/>
    <property type="match status" value="1"/>
</dbReference>
<dbReference type="Pfam" id="PF00158">
    <property type="entry name" value="Sigma54_activat"/>
    <property type="match status" value="1"/>
</dbReference>
<dbReference type="InterPro" id="IPR001789">
    <property type="entry name" value="Sig_transdc_resp-reg_receiver"/>
</dbReference>
<dbReference type="Gene3D" id="3.40.50.300">
    <property type="entry name" value="P-loop containing nucleotide triphosphate hydrolases"/>
    <property type="match status" value="1"/>
</dbReference>